<evidence type="ECO:0000256" key="1">
    <source>
        <dbReference type="SAM" id="Phobius"/>
    </source>
</evidence>
<feature type="transmembrane region" description="Helical" evidence="1">
    <location>
        <begin position="434"/>
        <end position="454"/>
    </location>
</feature>
<feature type="transmembrane region" description="Helical" evidence="1">
    <location>
        <begin position="497"/>
        <end position="515"/>
    </location>
</feature>
<feature type="transmembrane region" description="Helical" evidence="1">
    <location>
        <begin position="52"/>
        <end position="69"/>
    </location>
</feature>
<evidence type="ECO:0000313" key="2">
    <source>
        <dbReference type="EMBL" id="KUJ45019.1"/>
    </source>
</evidence>
<sequence length="657" mass="70375">MPAEQHTVAPLIVPSLTASPGKPYRRWNLAVLAALPAAWLLPLAAVALDARWVLPPLVLLATASLLRGGRTLLDRLLLATILLVCLTTAAGLLFAVWPWGMNPVAVSGTALTALVLTALITGRRPTLPRPAWPDLLPVIGTTGLLWYLAQPLLRAGDLGGRLSILHRGEDYLRHLSLVDVIGRHGGYLFVDPAAVRDDLFSALVHYPQGWHLLVALLDSHRTPPGGGPAGAAAVEPFLWWNFATFGLLVLVLLWAAQRLPGPLHPLSRLVLTVVVGALVLGSQMPRMLVSGYPTETLGLTLTIVLAVLVARPVGAPREHFLLLGALLVGIGYSYYLFLPAAALLALGSLLARRREVRRLRGTTLVVGLATAVLAPVPILLGVFRANQTESLAATVGPDLTETWLALGGLGVFVVPALLVHAVRRGRADPAWRRWLFALLVSVVLTLAIGQASISVGGQAGYYFNKAGHLTTVLLIIGTAAVVRLLPVPPRGRPLRTAVAGLTAVTVAAATVWFAGVTGGQRSLLVVTPQSWAQRWVHQDLDRPGRATAVCEQVLQRYPAADGVTTLILDRRPYQSYLANICVSTLQGTTAQTEAGIYEMVFVEPGRTWQMLHRVPGEIRLVAVTDGARVRTNRILRAVPELAARVSMETMIIDDPPS</sequence>
<name>A0A9X0I1I4_9ACTN</name>
<protein>
    <submittedName>
        <fullName evidence="2">Uncharacterized protein</fullName>
    </submittedName>
</protein>
<feature type="transmembrane region" description="Helical" evidence="1">
    <location>
        <begin position="363"/>
        <end position="383"/>
    </location>
</feature>
<reference evidence="2 3" key="1">
    <citation type="submission" date="2015-10" db="EMBL/GenBank/DDBJ databases">
        <authorList>
            <person name="Ju K.-S."/>
            <person name="Doroghazi J.R."/>
            <person name="Metcalf W.W."/>
        </authorList>
    </citation>
    <scope>NUCLEOTIDE SEQUENCE [LARGE SCALE GENOMIC DNA]</scope>
    <source>
        <strain evidence="2 3">NRRL B-24793</strain>
    </source>
</reference>
<gene>
    <name evidence="2" type="ORF">ADL17_18020</name>
</gene>
<keyword evidence="1" id="KW-0472">Membrane</keyword>
<dbReference type="Proteomes" id="UP000053246">
    <property type="component" value="Unassembled WGS sequence"/>
</dbReference>
<feature type="transmembrane region" description="Helical" evidence="1">
    <location>
        <begin position="27"/>
        <end position="46"/>
    </location>
</feature>
<feature type="transmembrane region" description="Helical" evidence="1">
    <location>
        <begin position="466"/>
        <end position="485"/>
    </location>
</feature>
<dbReference type="OMA" id="WAARWIG"/>
<keyword evidence="1" id="KW-1133">Transmembrane helix</keyword>
<feature type="transmembrane region" description="Helical" evidence="1">
    <location>
        <begin position="76"/>
        <end position="97"/>
    </location>
</feature>
<keyword evidence="3" id="KW-1185">Reference proteome</keyword>
<evidence type="ECO:0000313" key="3">
    <source>
        <dbReference type="Proteomes" id="UP000053246"/>
    </source>
</evidence>
<feature type="transmembrane region" description="Helical" evidence="1">
    <location>
        <begin position="269"/>
        <end position="289"/>
    </location>
</feature>
<comment type="caution">
    <text evidence="2">The sequence shown here is derived from an EMBL/GenBank/DDBJ whole genome shotgun (WGS) entry which is preliminary data.</text>
</comment>
<keyword evidence="1" id="KW-0812">Transmembrane</keyword>
<feature type="transmembrane region" description="Helical" evidence="1">
    <location>
        <begin position="296"/>
        <end position="314"/>
    </location>
</feature>
<feature type="transmembrane region" description="Helical" evidence="1">
    <location>
        <begin position="403"/>
        <end position="422"/>
    </location>
</feature>
<dbReference type="EMBL" id="LMWI01000002">
    <property type="protein sequence ID" value="KUJ45019.1"/>
    <property type="molecule type" value="Genomic_DNA"/>
</dbReference>
<accession>A0A9X0I1I4</accession>
<proteinExistence type="predicted"/>
<feature type="transmembrane region" description="Helical" evidence="1">
    <location>
        <begin position="237"/>
        <end position="257"/>
    </location>
</feature>
<organism evidence="2 3">
    <name type="scientific">Micromonospora maris</name>
    <dbReference type="NCBI Taxonomy" id="1003110"/>
    <lineage>
        <taxon>Bacteria</taxon>
        <taxon>Bacillati</taxon>
        <taxon>Actinomycetota</taxon>
        <taxon>Actinomycetes</taxon>
        <taxon>Micromonosporales</taxon>
        <taxon>Micromonosporaceae</taxon>
        <taxon>Micromonospora</taxon>
    </lineage>
</organism>
<dbReference type="RefSeq" id="WP_013734321.1">
    <property type="nucleotide sequence ID" value="NZ_LMWI01000002.1"/>
</dbReference>
<feature type="transmembrane region" description="Helical" evidence="1">
    <location>
        <begin position="320"/>
        <end position="351"/>
    </location>
</feature>
<feature type="transmembrane region" description="Helical" evidence="1">
    <location>
        <begin position="103"/>
        <end position="122"/>
    </location>
</feature>
<dbReference type="AlphaFoldDB" id="A0A9X0I1I4"/>